<dbReference type="AlphaFoldDB" id="A0A086LI94"/>
<reference evidence="2 3" key="1">
    <citation type="submission" date="2014-07" db="EMBL/GenBank/DDBJ databases">
        <authorList>
            <person name="Sibley D."/>
            <person name="Venepally P."/>
            <person name="Karamycheva S."/>
            <person name="Hadjithomas M."/>
            <person name="Khan A."/>
            <person name="Brunk B."/>
            <person name="Roos D."/>
            <person name="Caler E."/>
            <person name="Lorenzi H."/>
        </authorList>
    </citation>
    <scope>NUCLEOTIDE SEQUENCE [LARGE SCALE GENOMIC DNA]</scope>
    <source>
        <strain evidence="2 3">FOU</strain>
    </source>
</reference>
<dbReference type="InterPro" id="IPR041562">
    <property type="entry name" value="MCM_lid"/>
</dbReference>
<organism evidence="2 3">
    <name type="scientific">Toxoplasma gondii FOU</name>
    <dbReference type="NCBI Taxonomy" id="943167"/>
    <lineage>
        <taxon>Eukaryota</taxon>
        <taxon>Sar</taxon>
        <taxon>Alveolata</taxon>
        <taxon>Apicomplexa</taxon>
        <taxon>Conoidasida</taxon>
        <taxon>Coccidia</taxon>
        <taxon>Eucoccidiorida</taxon>
        <taxon>Eimeriorina</taxon>
        <taxon>Sarcocystidae</taxon>
        <taxon>Toxoplasma</taxon>
    </lineage>
</organism>
<feature type="domain" description="MCM AAA-lid" evidence="1">
    <location>
        <begin position="1"/>
        <end position="38"/>
    </location>
</feature>
<proteinExistence type="predicted"/>
<accession>A0A086LI94</accession>
<evidence type="ECO:0000313" key="3">
    <source>
        <dbReference type="Proteomes" id="UP000028838"/>
    </source>
</evidence>
<sequence>MRQLESLIRFCEARARADLVEEVTEEHVRDVGELFLHSAAFSRLAFAATPAAQVEAARLSLHPPGQEHLNGASAAVVAEVVGIVAGTELRHSLKASVRPKAARRERASGR</sequence>
<dbReference type="EMBL" id="AEYH02000026">
    <property type="protein sequence ID" value="KFG56362.1"/>
    <property type="molecule type" value="Genomic_DNA"/>
</dbReference>
<evidence type="ECO:0000259" key="1">
    <source>
        <dbReference type="Pfam" id="PF17855"/>
    </source>
</evidence>
<name>A0A086LI94_TOXGO</name>
<dbReference type="VEuPathDB" id="ToxoDB:TGFOU_315600C"/>
<comment type="caution">
    <text evidence="2">The sequence shown here is derived from an EMBL/GenBank/DDBJ whole genome shotgun (WGS) entry which is preliminary data.</text>
</comment>
<dbReference type="InterPro" id="IPR027417">
    <property type="entry name" value="P-loop_NTPase"/>
</dbReference>
<dbReference type="Gene3D" id="3.40.50.300">
    <property type="entry name" value="P-loop containing nucleotide triphosphate hydrolases"/>
    <property type="match status" value="1"/>
</dbReference>
<dbReference type="Proteomes" id="UP000028838">
    <property type="component" value="Unassembled WGS sequence"/>
</dbReference>
<evidence type="ECO:0000313" key="2">
    <source>
        <dbReference type="EMBL" id="KFG56362.1"/>
    </source>
</evidence>
<dbReference type="Pfam" id="PF17855">
    <property type="entry name" value="MCM_lid"/>
    <property type="match status" value="1"/>
</dbReference>
<protein>
    <submittedName>
        <fullName evidence="2">MCM2/3/5 family protein</fullName>
    </submittedName>
</protein>
<gene>
    <name evidence="2" type="ORF">TGFOU_315600C</name>
</gene>